<evidence type="ECO:0000256" key="7">
    <source>
        <dbReference type="ARBA" id="ARBA00022723"/>
    </source>
</evidence>
<evidence type="ECO:0000256" key="6">
    <source>
        <dbReference type="ARBA" id="ARBA00022630"/>
    </source>
</evidence>
<dbReference type="SUPFAM" id="SSF52343">
    <property type="entry name" value="Ferredoxin reductase-like, C-terminal NADP-linked domain"/>
    <property type="match status" value="1"/>
</dbReference>
<gene>
    <name evidence="15 18" type="primary">hmp</name>
    <name evidence="18" type="ORF">MACH08_03190</name>
</gene>
<comment type="catalytic activity">
    <reaction evidence="13 15">
        <text>2 nitric oxide + NADH + 2 O2 = 2 nitrate + NAD(+) + H(+)</text>
        <dbReference type="Rhea" id="RHEA:19469"/>
        <dbReference type="ChEBI" id="CHEBI:15378"/>
        <dbReference type="ChEBI" id="CHEBI:15379"/>
        <dbReference type="ChEBI" id="CHEBI:16480"/>
        <dbReference type="ChEBI" id="CHEBI:17632"/>
        <dbReference type="ChEBI" id="CHEBI:57540"/>
        <dbReference type="ChEBI" id="CHEBI:57945"/>
        <dbReference type="EC" id="1.14.12.17"/>
    </reaction>
</comment>
<evidence type="ECO:0000313" key="18">
    <source>
        <dbReference type="EMBL" id="GLO64535.1"/>
    </source>
</evidence>
<feature type="binding site" evidence="15">
    <location>
        <begin position="397"/>
        <end position="400"/>
    </location>
    <ligand>
        <name>FAD</name>
        <dbReference type="ChEBI" id="CHEBI:57692"/>
    </ligand>
</feature>
<keyword evidence="6 15" id="KW-0285">Flavoprotein</keyword>
<feature type="active site" description="Charge relay system" evidence="15">
    <location>
        <position position="101"/>
    </location>
</feature>
<feature type="binding site" description="proximal binding residue" evidence="15">
    <location>
        <position position="91"/>
    </location>
    <ligand>
        <name>heme b</name>
        <dbReference type="ChEBI" id="CHEBI:60344"/>
    </ligand>
    <ligandPart>
        <name>Fe</name>
        <dbReference type="ChEBI" id="CHEBI:18248"/>
    </ligandPart>
</feature>
<dbReference type="InterPro" id="IPR000971">
    <property type="entry name" value="Globin"/>
</dbReference>
<keyword evidence="3 15" id="KW-0813">Transport</keyword>
<feature type="site" description="Involved in heme-bound ligand stabilization and O-O bond activation" evidence="15">
    <location>
        <position position="35"/>
    </location>
</feature>
<evidence type="ECO:0000256" key="12">
    <source>
        <dbReference type="ARBA" id="ARBA00023027"/>
    </source>
</evidence>
<dbReference type="PRINTS" id="PR00410">
    <property type="entry name" value="PHEHYDRXLASE"/>
</dbReference>
<feature type="binding site" evidence="15">
    <location>
        <begin position="212"/>
        <end position="215"/>
    </location>
    <ligand>
        <name>FAD</name>
        <dbReference type="ChEBI" id="CHEBI:57692"/>
    </ligand>
</feature>
<dbReference type="SUPFAM" id="SSF63380">
    <property type="entry name" value="Riboflavin synthase domain-like"/>
    <property type="match status" value="1"/>
</dbReference>
<comment type="similarity">
    <text evidence="2 15">Belongs to the globin family. Two-domain flavohemoproteins subfamily.</text>
</comment>
<evidence type="ECO:0000256" key="13">
    <source>
        <dbReference type="ARBA" id="ARBA00048649"/>
    </source>
</evidence>
<keyword evidence="11 15" id="KW-0408">Iron</keyword>
<dbReference type="RefSeq" id="WP_317957611.1">
    <property type="nucleotide sequence ID" value="NZ_BSKO01000001.1"/>
</dbReference>
<keyword evidence="12 15" id="KW-0520">NAD</keyword>
<feature type="binding site" evidence="15">
    <location>
        <position position="196"/>
    </location>
    <ligand>
        <name>FAD</name>
        <dbReference type="ChEBI" id="CHEBI:57692"/>
    </ligand>
</feature>
<keyword evidence="15" id="KW-0216">Detoxification</keyword>
<dbReference type="CDD" id="cd06184">
    <property type="entry name" value="flavohem_like_fad_nad_binding"/>
    <property type="match status" value="1"/>
</dbReference>
<keyword evidence="7 15" id="KW-0479">Metal-binding</keyword>
<dbReference type="Gene3D" id="1.10.490.10">
    <property type="entry name" value="Globins"/>
    <property type="match status" value="1"/>
</dbReference>
<dbReference type="InterPro" id="IPR012292">
    <property type="entry name" value="Globin/Proto"/>
</dbReference>
<feature type="region of interest" description="Reductase" evidence="15">
    <location>
        <begin position="155"/>
        <end position="406"/>
    </location>
</feature>
<feature type="active site" description="Charge relay system" evidence="15">
    <location>
        <position position="143"/>
    </location>
</feature>
<feature type="site" description="Influences the redox potential of the prosthetic heme and FAD groups" evidence="15">
    <location>
        <position position="90"/>
    </location>
</feature>
<comment type="similarity">
    <text evidence="1 15">In the C-terminal section; belongs to the flavoprotein pyridine nucleotide cytochrome reductase family.</text>
</comment>
<keyword evidence="8 15" id="KW-0274">FAD</keyword>
<evidence type="ECO:0000256" key="1">
    <source>
        <dbReference type="ARBA" id="ARBA00006401"/>
    </source>
</evidence>
<reference evidence="18 19" key="1">
    <citation type="submission" date="2023-02" db="EMBL/GenBank/DDBJ databases">
        <title>Oceanobacillus kimchii IFOP_LL358 isolated form Alexandrium catenella lab strain.</title>
        <authorList>
            <person name="Gajardo G."/>
            <person name="Ueki S."/>
            <person name="Maruyama F."/>
        </authorList>
    </citation>
    <scope>NUCLEOTIDE SEQUENCE [LARGE SCALE GENOMIC DNA]</scope>
    <source>
        <strain evidence="18 19">IFOP_LL358</strain>
    </source>
</reference>
<dbReference type="InterPro" id="IPR039261">
    <property type="entry name" value="FNR_nucleotide-bd"/>
</dbReference>
<evidence type="ECO:0000256" key="4">
    <source>
        <dbReference type="ARBA" id="ARBA00022617"/>
    </source>
</evidence>
<evidence type="ECO:0000256" key="15">
    <source>
        <dbReference type="HAMAP-Rule" id="MF_01252"/>
    </source>
</evidence>
<comment type="catalytic activity">
    <reaction evidence="14 15">
        <text>2 nitric oxide + NADPH + 2 O2 = 2 nitrate + NADP(+) + H(+)</text>
        <dbReference type="Rhea" id="RHEA:19465"/>
        <dbReference type="ChEBI" id="CHEBI:15378"/>
        <dbReference type="ChEBI" id="CHEBI:15379"/>
        <dbReference type="ChEBI" id="CHEBI:16480"/>
        <dbReference type="ChEBI" id="CHEBI:17632"/>
        <dbReference type="ChEBI" id="CHEBI:57783"/>
        <dbReference type="ChEBI" id="CHEBI:58349"/>
        <dbReference type="EC" id="1.14.12.17"/>
    </reaction>
</comment>
<dbReference type="InterPro" id="IPR008333">
    <property type="entry name" value="Cbr1-like_FAD-bd_dom"/>
</dbReference>
<keyword evidence="10 15" id="KW-0560">Oxidoreductase</keyword>
<evidence type="ECO:0000256" key="14">
    <source>
        <dbReference type="ARBA" id="ARBA00049433"/>
    </source>
</evidence>
<keyword evidence="5 15" id="KW-0561">Oxygen transport</keyword>
<dbReference type="PRINTS" id="PR00371">
    <property type="entry name" value="FPNCR"/>
</dbReference>
<evidence type="ECO:0000313" key="19">
    <source>
        <dbReference type="Proteomes" id="UP001275436"/>
    </source>
</evidence>
<dbReference type="InterPro" id="IPR023950">
    <property type="entry name" value="Hmp"/>
</dbReference>
<dbReference type="PANTHER" id="PTHR43396">
    <property type="entry name" value="FLAVOHEMOPROTEIN"/>
    <property type="match status" value="1"/>
</dbReference>
<keyword evidence="9 15" id="KW-0521">NADP</keyword>
<dbReference type="Pfam" id="PF00042">
    <property type="entry name" value="Globin"/>
    <property type="match status" value="1"/>
</dbReference>
<dbReference type="Gene3D" id="2.40.30.10">
    <property type="entry name" value="Translation factors"/>
    <property type="match status" value="1"/>
</dbReference>
<keyword evidence="19" id="KW-1185">Reference proteome</keyword>
<dbReference type="PROSITE" id="PS51384">
    <property type="entry name" value="FAD_FR"/>
    <property type="match status" value="1"/>
</dbReference>
<keyword evidence="4 15" id="KW-0349">Heme</keyword>
<comment type="cofactor">
    <cofactor evidence="15">
        <name>heme b</name>
        <dbReference type="ChEBI" id="CHEBI:60344"/>
    </cofactor>
    <text evidence="15">Binds 1 heme b (iron(II)-protoporphyrin IX) group per subunit.</text>
</comment>
<dbReference type="CDD" id="cd14777">
    <property type="entry name" value="Yhb1-globin-like"/>
    <property type="match status" value="1"/>
</dbReference>
<accession>A0ABQ5TDY4</accession>
<evidence type="ECO:0000259" key="16">
    <source>
        <dbReference type="PROSITE" id="PS01033"/>
    </source>
</evidence>
<comment type="cofactor">
    <cofactor evidence="15">
        <name>FAD</name>
        <dbReference type="ChEBI" id="CHEBI:57692"/>
    </cofactor>
    <text evidence="15">Binds 1 FAD per subunit.</text>
</comment>
<dbReference type="Proteomes" id="UP001275436">
    <property type="component" value="Unassembled WGS sequence"/>
</dbReference>
<feature type="site" description="Influences the redox potential of the prosthetic heme and FAD groups" evidence="15">
    <location>
        <position position="396"/>
    </location>
</feature>
<evidence type="ECO:0000256" key="11">
    <source>
        <dbReference type="ARBA" id="ARBA00023004"/>
    </source>
</evidence>
<dbReference type="InterPro" id="IPR009050">
    <property type="entry name" value="Globin-like_sf"/>
</dbReference>
<dbReference type="InterPro" id="IPR001433">
    <property type="entry name" value="OxRdtase_FAD/NAD-bd"/>
</dbReference>
<dbReference type="Pfam" id="PF00175">
    <property type="entry name" value="NAD_binding_1"/>
    <property type="match status" value="1"/>
</dbReference>
<evidence type="ECO:0000256" key="9">
    <source>
        <dbReference type="ARBA" id="ARBA00022857"/>
    </source>
</evidence>
<dbReference type="EMBL" id="BSKO01000001">
    <property type="protein sequence ID" value="GLO64535.1"/>
    <property type="molecule type" value="Genomic_DNA"/>
</dbReference>
<evidence type="ECO:0000256" key="8">
    <source>
        <dbReference type="ARBA" id="ARBA00022827"/>
    </source>
</evidence>
<dbReference type="InterPro" id="IPR001709">
    <property type="entry name" value="Flavoprot_Pyr_Nucl_cyt_Rdtase"/>
</dbReference>
<feature type="domain" description="Globin" evidence="16">
    <location>
        <begin position="7"/>
        <end position="144"/>
    </location>
</feature>
<evidence type="ECO:0000256" key="10">
    <source>
        <dbReference type="ARBA" id="ARBA00023002"/>
    </source>
</evidence>
<dbReference type="EC" id="1.14.12.17" evidence="15"/>
<protein>
    <recommendedName>
        <fullName evidence="15">Flavohemoprotein</fullName>
    </recommendedName>
    <alternativeName>
        <fullName evidence="15">Flavohemoglobin</fullName>
    </alternativeName>
    <alternativeName>
        <fullName evidence="15">Hemoglobin-like protein</fullName>
    </alternativeName>
    <alternativeName>
        <fullName evidence="15">Nitric oxide dioxygenase</fullName>
        <shortName evidence="15">NO oxygenase</shortName>
        <shortName evidence="15">NOD</shortName>
        <ecNumber evidence="15">1.14.12.17</ecNumber>
    </alternativeName>
</protein>
<dbReference type="InterPro" id="IPR017927">
    <property type="entry name" value="FAD-bd_FR_type"/>
</dbReference>
<dbReference type="InterPro" id="IPR017938">
    <property type="entry name" value="Riboflavin_synthase-like_b-brl"/>
</dbReference>
<name>A0ABQ5TDY4_9BACI</name>
<proteinExistence type="inferred from homology"/>
<comment type="function">
    <text evidence="15">Is involved in NO detoxification in an aerobic process, termed nitric oxide dioxygenase (NOD) reaction that utilizes O(2) and NAD(P)H to convert NO to nitrate, which protects the bacterium from various noxious nitrogen compounds. Therefore, plays a central role in the inducible response to nitrosative stress.</text>
</comment>
<evidence type="ECO:0000256" key="2">
    <source>
        <dbReference type="ARBA" id="ARBA00008414"/>
    </source>
</evidence>
<dbReference type="SUPFAM" id="SSF46458">
    <property type="entry name" value="Globin-like"/>
    <property type="match status" value="1"/>
</dbReference>
<sequence>MLNTTVPLDKRTTEIIKTTVPVLKEHGETITKHFYKLLLENNPELRNVFNQTNQRKGAQSKALANTVYAAAANIEKLEEILPHVKQIAHKHTSLNIKPEQYPIVGKYLLIAIKEVLGDAATDEIIEAWEKAYFVIADIFISVEKEMYNEKENKIGGWTGFRDFMIIKKVKESKDITSFYLKPVDNLPISTFKPGQYITIKAQIENELYDHLRQYSLSTAPDNNFYRISVKREASSHPFGIVSNYLHDSVEEGSVLPISAPAGDFVLDERDHRPLVLITGGVGLTPIMSMLESVVELQPNRNVIFIHAAKSIDHQAMRERVSEIANSYEQVKQYVVFSNPKNGTDGDKQGYIDCDWLEEVIPTKNAAFYLCGPKPFMSAINHDLQIMDVSDKDIHMELFGPLEPIAK</sequence>
<evidence type="ECO:0000256" key="3">
    <source>
        <dbReference type="ARBA" id="ARBA00022448"/>
    </source>
</evidence>
<feature type="binding site" evidence="15">
    <location>
        <begin position="280"/>
        <end position="285"/>
    </location>
    <ligand>
        <name>NADP(+)</name>
        <dbReference type="ChEBI" id="CHEBI:58349"/>
    </ligand>
</feature>
<evidence type="ECO:0000256" key="5">
    <source>
        <dbReference type="ARBA" id="ARBA00022621"/>
    </source>
</evidence>
<comment type="domain">
    <text evidence="15">Consists of two distinct domains; an N-terminal heme-containing oxygen-binding domain and a C-terminal reductase domain with binding sites for FAD and NAD(P)H.</text>
</comment>
<organism evidence="18 19">
    <name type="scientific">Oceanobacillus kimchii</name>
    <dbReference type="NCBI Taxonomy" id="746691"/>
    <lineage>
        <taxon>Bacteria</taxon>
        <taxon>Bacillati</taxon>
        <taxon>Bacillota</taxon>
        <taxon>Bacilli</taxon>
        <taxon>Bacillales</taxon>
        <taxon>Bacillaceae</taxon>
        <taxon>Oceanobacillus</taxon>
    </lineage>
</organism>
<dbReference type="PROSITE" id="PS01033">
    <property type="entry name" value="GLOBIN"/>
    <property type="match status" value="1"/>
</dbReference>
<dbReference type="NCBIfam" id="NF009805">
    <property type="entry name" value="PRK13289.1"/>
    <property type="match status" value="1"/>
</dbReference>
<dbReference type="PANTHER" id="PTHR43396:SF3">
    <property type="entry name" value="FLAVOHEMOPROTEIN"/>
    <property type="match status" value="1"/>
</dbReference>
<feature type="domain" description="FAD-binding FR-type" evidence="17">
    <location>
        <begin position="158"/>
        <end position="267"/>
    </location>
</feature>
<comment type="caution">
    <text evidence="18">The sequence shown here is derived from an EMBL/GenBank/DDBJ whole genome shotgun (WGS) entry which is preliminary data.</text>
</comment>
<evidence type="ECO:0000259" key="17">
    <source>
        <dbReference type="PROSITE" id="PS51384"/>
    </source>
</evidence>
<dbReference type="Pfam" id="PF00970">
    <property type="entry name" value="FAD_binding_6"/>
    <property type="match status" value="1"/>
</dbReference>
<dbReference type="HAMAP" id="MF_01252">
    <property type="entry name" value="Hmp"/>
    <property type="match status" value="1"/>
</dbReference>
<dbReference type="Gene3D" id="3.40.50.80">
    <property type="entry name" value="Nucleotide-binding domain of ferredoxin-NADP reductase (FNR) module"/>
    <property type="match status" value="1"/>
</dbReference>